<evidence type="ECO:0000256" key="2">
    <source>
        <dbReference type="ARBA" id="ARBA00022475"/>
    </source>
</evidence>
<evidence type="ECO:0000256" key="3">
    <source>
        <dbReference type="ARBA" id="ARBA00022679"/>
    </source>
</evidence>
<evidence type="ECO:0000256" key="8">
    <source>
        <dbReference type="ARBA" id="ARBA00047690"/>
    </source>
</evidence>
<dbReference type="RefSeq" id="WP_022564786.1">
    <property type="nucleotide sequence ID" value="NZ_CP010907.1"/>
</dbReference>
<keyword evidence="2 9" id="KW-1003">Cell membrane</keyword>
<dbReference type="STRING" id="1235990.BMSBPS_0431"/>
<evidence type="ECO:0000256" key="9">
    <source>
        <dbReference type="HAMAP-Rule" id="MF_00154"/>
    </source>
</evidence>
<dbReference type="EC" id="2.5.1.141" evidence="9"/>
<dbReference type="InterPro" id="IPR044878">
    <property type="entry name" value="UbiA_sf"/>
</dbReference>
<dbReference type="AlphaFoldDB" id="U3U8F2"/>
<evidence type="ECO:0000256" key="1">
    <source>
        <dbReference type="ARBA" id="ARBA00004651"/>
    </source>
</evidence>
<dbReference type="Proteomes" id="UP000016900">
    <property type="component" value="Chromosome"/>
</dbReference>
<evidence type="ECO:0000256" key="6">
    <source>
        <dbReference type="ARBA" id="ARBA00023133"/>
    </source>
</evidence>
<feature type="transmembrane region" description="Helical" evidence="9">
    <location>
        <begin position="80"/>
        <end position="101"/>
    </location>
</feature>
<accession>U3U8F2</accession>
<comment type="subcellular location">
    <subcellularLocation>
        <location evidence="1 9">Cell membrane</location>
        <topology evidence="1 9">Multi-pass membrane protein</topology>
    </subcellularLocation>
</comment>
<dbReference type="FunFam" id="1.10.357.140:FF:000001">
    <property type="entry name" value="Protoheme IX farnesyltransferase"/>
    <property type="match status" value="1"/>
</dbReference>
<keyword evidence="4 9" id="KW-0812">Transmembrane</keyword>
<dbReference type="NCBIfam" id="NF003348">
    <property type="entry name" value="PRK04375.1-1"/>
    <property type="match status" value="1"/>
</dbReference>
<protein>
    <recommendedName>
        <fullName evidence="9">Protoheme IX farnesyltransferase</fullName>
        <ecNumber evidence="9">2.5.1.141</ecNumber>
    </recommendedName>
    <alternativeName>
        <fullName evidence="9">Heme B farnesyltransferase</fullName>
    </alternativeName>
    <alternativeName>
        <fullName evidence="9">Heme O synthase</fullName>
    </alternativeName>
</protein>
<name>U3U8F2_9GAMM</name>
<dbReference type="InterPro" id="IPR006369">
    <property type="entry name" value="Protohaem_IX_farnesylTrfase"/>
</dbReference>
<evidence type="ECO:0000256" key="7">
    <source>
        <dbReference type="ARBA" id="ARBA00023136"/>
    </source>
</evidence>
<feature type="transmembrane region" description="Helical" evidence="9">
    <location>
        <begin position="35"/>
        <end position="59"/>
    </location>
</feature>
<reference evidence="10 11" key="1">
    <citation type="submission" date="2012-10" db="EMBL/GenBank/DDBJ databases">
        <title>Genome sequence of the symbiont of the pentatomidae stink bug Halyomorpha halys.</title>
        <authorList>
            <person name="Kobayashi H."/>
            <person name="Fujii-Muramatsu R."/>
            <person name="Takeishi K."/>
            <person name="Noda H."/>
        </authorList>
    </citation>
    <scope>NUCLEOTIDE SEQUENCE [LARGE SCALE GENOMIC DNA]</scope>
</reference>
<feature type="transmembrane region" description="Helical" evidence="9">
    <location>
        <begin position="12"/>
        <end position="29"/>
    </location>
</feature>
<organism evidence="10 11">
    <name type="scientific">Candidatus Pantoea carbekii</name>
    <dbReference type="NCBI Taxonomy" id="1235990"/>
    <lineage>
        <taxon>Bacteria</taxon>
        <taxon>Pseudomonadati</taxon>
        <taxon>Pseudomonadota</taxon>
        <taxon>Gammaproteobacteria</taxon>
        <taxon>Enterobacterales</taxon>
        <taxon>Erwiniaceae</taxon>
        <taxon>Pantoea</taxon>
    </lineage>
</organism>
<dbReference type="GO" id="GO:0005886">
    <property type="term" value="C:plasma membrane"/>
    <property type="evidence" value="ECO:0007669"/>
    <property type="project" value="UniProtKB-SubCell"/>
</dbReference>
<dbReference type="KEGG" id="hhs:HHS_07970"/>
<evidence type="ECO:0000313" key="10">
    <source>
        <dbReference type="EMBL" id="BAO00767.1"/>
    </source>
</evidence>
<evidence type="ECO:0000256" key="5">
    <source>
        <dbReference type="ARBA" id="ARBA00022989"/>
    </source>
</evidence>
<dbReference type="GO" id="GO:0008495">
    <property type="term" value="F:protoheme IX farnesyltransferase activity"/>
    <property type="evidence" value="ECO:0007669"/>
    <property type="project" value="UniProtKB-UniRule"/>
</dbReference>
<dbReference type="PANTHER" id="PTHR43448">
    <property type="entry name" value="PROTOHEME IX FARNESYLTRANSFERASE, MITOCHONDRIAL"/>
    <property type="match status" value="1"/>
</dbReference>
<keyword evidence="6 9" id="KW-0350">Heme biosynthesis</keyword>
<dbReference type="NCBIfam" id="TIGR01473">
    <property type="entry name" value="cyoE_ctaB"/>
    <property type="match status" value="1"/>
</dbReference>
<dbReference type="UniPathway" id="UPA00834">
    <property type="reaction ID" value="UER00712"/>
</dbReference>
<dbReference type="EMBL" id="AP012554">
    <property type="protein sequence ID" value="BAO00767.1"/>
    <property type="molecule type" value="Genomic_DNA"/>
</dbReference>
<proteinExistence type="inferred from homology"/>
<dbReference type="OrthoDB" id="9814417at2"/>
<keyword evidence="11" id="KW-1185">Reference proteome</keyword>
<dbReference type="eggNOG" id="COG0109">
    <property type="taxonomic scope" value="Bacteria"/>
</dbReference>
<dbReference type="Gene3D" id="1.10.357.140">
    <property type="entry name" value="UbiA prenyltransferase"/>
    <property type="match status" value="1"/>
</dbReference>
<comment type="miscellaneous">
    <text evidence="9">Carbon 2 of the heme B porphyrin ring is defined according to the Fischer nomenclature.</text>
</comment>
<dbReference type="PROSITE" id="PS00943">
    <property type="entry name" value="UBIA"/>
    <property type="match status" value="1"/>
</dbReference>
<dbReference type="GO" id="GO:0048034">
    <property type="term" value="P:heme O biosynthetic process"/>
    <property type="evidence" value="ECO:0007669"/>
    <property type="project" value="UniProtKB-UniRule"/>
</dbReference>
<feature type="transmembrane region" description="Helical" evidence="9">
    <location>
        <begin position="232"/>
        <end position="251"/>
    </location>
</feature>
<evidence type="ECO:0000256" key="4">
    <source>
        <dbReference type="ARBA" id="ARBA00022692"/>
    </source>
</evidence>
<dbReference type="Pfam" id="PF01040">
    <property type="entry name" value="UbiA"/>
    <property type="match status" value="1"/>
</dbReference>
<dbReference type="HAMAP" id="MF_00154">
    <property type="entry name" value="CyoE_CtaB"/>
    <property type="match status" value="1"/>
</dbReference>
<dbReference type="KEGG" id="pck:BMSBPS_0431"/>
<comment type="similarity">
    <text evidence="9">Belongs to the UbiA prenyltransferase family. Protoheme IX farnesyltransferase subfamily.</text>
</comment>
<gene>
    <name evidence="9 10" type="primary">cyoE</name>
    <name evidence="10" type="ORF">HHS_07970</name>
</gene>
<dbReference type="PANTHER" id="PTHR43448:SF2">
    <property type="entry name" value="PROTOHEME IX FARNESYLTRANSFERASE, MITOCHONDRIAL"/>
    <property type="match status" value="1"/>
</dbReference>
<feature type="transmembrane region" description="Helical" evidence="9">
    <location>
        <begin position="208"/>
        <end position="226"/>
    </location>
</feature>
<evidence type="ECO:0000313" key="11">
    <source>
        <dbReference type="Proteomes" id="UP000016900"/>
    </source>
</evidence>
<keyword evidence="3 9" id="KW-0808">Transferase</keyword>
<dbReference type="InterPro" id="IPR030470">
    <property type="entry name" value="UbiA_prenylTrfase_CS"/>
</dbReference>
<dbReference type="CDD" id="cd13957">
    <property type="entry name" value="PT_UbiA_Cox10"/>
    <property type="match status" value="1"/>
</dbReference>
<dbReference type="InterPro" id="IPR000537">
    <property type="entry name" value="UbiA_prenyltransferase"/>
</dbReference>
<feature type="transmembrane region" description="Helical" evidence="9">
    <location>
        <begin position="263"/>
        <end position="288"/>
    </location>
</feature>
<comment type="function">
    <text evidence="9">Converts heme B (protoheme IX) to heme O by substitution of the vinyl group on carbon 2 of heme B porphyrin ring with a hydroxyethyl farnesyl side group.</text>
</comment>
<comment type="catalytic activity">
    <reaction evidence="8 9">
        <text>heme b + (2E,6E)-farnesyl diphosphate + H2O = Fe(II)-heme o + diphosphate</text>
        <dbReference type="Rhea" id="RHEA:28070"/>
        <dbReference type="ChEBI" id="CHEBI:15377"/>
        <dbReference type="ChEBI" id="CHEBI:33019"/>
        <dbReference type="ChEBI" id="CHEBI:60344"/>
        <dbReference type="ChEBI" id="CHEBI:60530"/>
        <dbReference type="ChEBI" id="CHEBI:175763"/>
        <dbReference type="EC" id="2.5.1.141"/>
    </reaction>
</comment>
<keyword evidence="5 9" id="KW-1133">Transmembrane helix</keyword>
<comment type="pathway">
    <text evidence="9">Porphyrin-containing compound metabolism; heme O biosynthesis; heme O from protoheme: step 1/1.</text>
</comment>
<sequence length="297" mass="33369">MIRYYLTIIKPKIVLGNLISVVGGFLLASRGNINYSLLFFALISVCFIIASGCVFNNIIDRDIDIKMHRTQSRILVKGLLSIKHSLIYAIVLGITGCALLYYKVNALSMCLAIIAFVVYVVIYSLYMKRHSVYSTLIGSLSGAMPPVIGYCAVTNEFDCAALILQFIFSVWQIPHSYSVAIYNFKDYQIAKIAVLPVVKGISVAKNHIIVYILVFVISTPMLTISGYTGYKYLLVVTAVSIGWFVISLLGYKTSNHRLWSYRIFVFSIIVITIFSIMISIDFITPISFKNIITYNYQ</sequence>
<keyword evidence="7 9" id="KW-0472">Membrane</keyword>
<feature type="transmembrane region" description="Helical" evidence="9">
    <location>
        <begin position="107"/>
        <end position="126"/>
    </location>
</feature>
<dbReference type="PATRIC" id="fig|1235990.3.peg.792"/>